<protein>
    <submittedName>
        <fullName evidence="1">Uncharacterized protein</fullName>
    </submittedName>
</protein>
<name>A0A918WDI4_9BACT</name>
<dbReference type="AlphaFoldDB" id="A0A918WDI4"/>
<evidence type="ECO:0000313" key="1">
    <source>
        <dbReference type="EMBL" id="GHC41149.1"/>
    </source>
</evidence>
<gene>
    <name evidence="1" type="ORF">GCM10007100_02250</name>
</gene>
<comment type="caution">
    <text evidence="1">The sequence shown here is derived from an EMBL/GenBank/DDBJ whole genome shotgun (WGS) entry which is preliminary data.</text>
</comment>
<organism evidence="1 2">
    <name type="scientific">Roseibacillus persicicus</name>
    <dbReference type="NCBI Taxonomy" id="454148"/>
    <lineage>
        <taxon>Bacteria</taxon>
        <taxon>Pseudomonadati</taxon>
        <taxon>Verrucomicrobiota</taxon>
        <taxon>Verrucomicrobiia</taxon>
        <taxon>Verrucomicrobiales</taxon>
        <taxon>Verrucomicrobiaceae</taxon>
        <taxon>Roseibacillus</taxon>
    </lineage>
</organism>
<dbReference type="EMBL" id="BMXI01000001">
    <property type="protein sequence ID" value="GHC41149.1"/>
    <property type="molecule type" value="Genomic_DNA"/>
</dbReference>
<keyword evidence="2" id="KW-1185">Reference proteome</keyword>
<accession>A0A918WDI4</accession>
<dbReference type="Proteomes" id="UP000644507">
    <property type="component" value="Unassembled WGS sequence"/>
</dbReference>
<sequence>MIPFQMTTRDLTPISFNGTLYGSEFFYREDVLSHDNMIGNQRRMNSPLTSTESVSISDSRKLHTTQDFGTVVSARFFFSFQFKALVSCSPP</sequence>
<reference evidence="1" key="1">
    <citation type="journal article" date="2014" name="Int. J. Syst. Evol. Microbiol.">
        <title>Complete genome sequence of Corynebacterium casei LMG S-19264T (=DSM 44701T), isolated from a smear-ripened cheese.</title>
        <authorList>
            <consortium name="US DOE Joint Genome Institute (JGI-PGF)"/>
            <person name="Walter F."/>
            <person name="Albersmeier A."/>
            <person name="Kalinowski J."/>
            <person name="Ruckert C."/>
        </authorList>
    </citation>
    <scope>NUCLEOTIDE SEQUENCE</scope>
    <source>
        <strain evidence="1">KCTC 12988</strain>
    </source>
</reference>
<evidence type="ECO:0000313" key="2">
    <source>
        <dbReference type="Proteomes" id="UP000644507"/>
    </source>
</evidence>
<proteinExistence type="predicted"/>
<reference evidence="1" key="2">
    <citation type="submission" date="2020-09" db="EMBL/GenBank/DDBJ databases">
        <authorList>
            <person name="Sun Q."/>
            <person name="Kim S."/>
        </authorList>
    </citation>
    <scope>NUCLEOTIDE SEQUENCE</scope>
    <source>
        <strain evidence="1">KCTC 12988</strain>
    </source>
</reference>